<evidence type="ECO:0000256" key="2">
    <source>
        <dbReference type="SAM" id="SignalP"/>
    </source>
</evidence>
<keyword evidence="4" id="KW-1185">Reference proteome</keyword>
<name>A0ABR8KAG8_9NOSO</name>
<dbReference type="PROSITE" id="PS51257">
    <property type="entry name" value="PROKAR_LIPOPROTEIN"/>
    <property type="match status" value="1"/>
</dbReference>
<keyword evidence="2" id="KW-0732">Signal</keyword>
<comment type="caution">
    <text evidence="3">The sequence shown here is derived from an EMBL/GenBank/DDBJ whole genome shotgun (WGS) entry which is preliminary data.</text>
</comment>
<feature type="compositionally biased region" description="Polar residues" evidence="1">
    <location>
        <begin position="25"/>
        <end position="61"/>
    </location>
</feature>
<feature type="region of interest" description="Disordered" evidence="1">
    <location>
        <begin position="25"/>
        <end position="77"/>
    </location>
</feature>
<evidence type="ECO:0000313" key="3">
    <source>
        <dbReference type="EMBL" id="MBD2735714.1"/>
    </source>
</evidence>
<protein>
    <recommendedName>
        <fullName evidence="5">Lipoprotein</fullName>
    </recommendedName>
</protein>
<accession>A0ABR8KAG8</accession>
<evidence type="ECO:0008006" key="5">
    <source>
        <dbReference type="Google" id="ProtNLM"/>
    </source>
</evidence>
<organism evidence="3 4">
    <name type="scientific">Nostoc paludosum FACHB-159</name>
    <dbReference type="NCBI Taxonomy" id="2692908"/>
    <lineage>
        <taxon>Bacteria</taxon>
        <taxon>Bacillati</taxon>
        <taxon>Cyanobacteriota</taxon>
        <taxon>Cyanophyceae</taxon>
        <taxon>Nostocales</taxon>
        <taxon>Nostocaceae</taxon>
        <taxon>Nostoc</taxon>
    </lineage>
</organism>
<dbReference type="Proteomes" id="UP000637383">
    <property type="component" value="Unassembled WGS sequence"/>
</dbReference>
<dbReference type="RefSeq" id="WP_190956359.1">
    <property type="nucleotide sequence ID" value="NZ_JACJTU010000016.1"/>
</dbReference>
<gene>
    <name evidence="3" type="ORF">H6H03_17740</name>
</gene>
<dbReference type="EMBL" id="JACJTU010000016">
    <property type="protein sequence ID" value="MBD2735714.1"/>
    <property type="molecule type" value="Genomic_DNA"/>
</dbReference>
<sequence>MKKTILTIILLLCSILVGSCGNSSNSTSQENKLNQENTVTASQSNSKSNSGNTQKLTQQDNPKPINDSIKNDNPTFGTIKEMQNGHLKCYVSVIDRNGKLHESVGATFDVCEPDKYVNKNVNLFYGLEDVNDCQSAEPCGKTIKEWLITKIEIRD</sequence>
<reference evidence="3 4" key="1">
    <citation type="journal article" date="2020" name="ISME J.">
        <title>Comparative genomics reveals insights into cyanobacterial evolution and habitat adaptation.</title>
        <authorList>
            <person name="Chen M.Y."/>
            <person name="Teng W.K."/>
            <person name="Zhao L."/>
            <person name="Hu C.X."/>
            <person name="Zhou Y.K."/>
            <person name="Han B.P."/>
            <person name="Song L.R."/>
            <person name="Shu W.S."/>
        </authorList>
    </citation>
    <scope>NUCLEOTIDE SEQUENCE [LARGE SCALE GENOMIC DNA]</scope>
    <source>
        <strain evidence="3 4">FACHB-159</strain>
    </source>
</reference>
<proteinExistence type="predicted"/>
<evidence type="ECO:0000313" key="4">
    <source>
        <dbReference type="Proteomes" id="UP000637383"/>
    </source>
</evidence>
<feature type="signal peptide" evidence="2">
    <location>
        <begin position="1"/>
        <end position="28"/>
    </location>
</feature>
<feature type="chain" id="PRO_5047170320" description="Lipoprotein" evidence="2">
    <location>
        <begin position="29"/>
        <end position="155"/>
    </location>
</feature>
<evidence type="ECO:0000256" key="1">
    <source>
        <dbReference type="SAM" id="MobiDB-lite"/>
    </source>
</evidence>